<dbReference type="STRING" id="446466.Cfla_3338"/>
<dbReference type="EMBL" id="CP001964">
    <property type="protein sequence ID" value="ADG76217.1"/>
    <property type="molecule type" value="Genomic_DNA"/>
</dbReference>
<dbReference type="InterPro" id="IPR038474">
    <property type="entry name" value="Polyketide_synth_cyclase_sf"/>
</dbReference>
<dbReference type="eggNOG" id="ENOG50332TT">
    <property type="taxonomic scope" value="Bacteria"/>
</dbReference>
<accession>D5UC58</accession>
<dbReference type="InterPro" id="IPR006765">
    <property type="entry name" value="Polyketide_synth_cyclase"/>
</dbReference>
<sequence>MTHRLLIVARMDPGAWSDVAGLFAESDASDLPHDLGVVRRDLYAYQGLYFHHVEFAGSPDAAMARARDRADFRRLSADLEPYVRPYDPATWRSPADATATPFYRWTPGAPEAWGTGVARGAAAP</sequence>
<dbReference type="HOGENOM" id="CLU_2207266_0_0_11"/>
<organism evidence="1 2">
    <name type="scientific">Cellulomonas flavigena (strain ATCC 482 / DSM 20109 / BCRC 11376 / JCM 18109 / NBRC 3775 / NCIMB 8073 / NRS 134)</name>
    <dbReference type="NCBI Taxonomy" id="446466"/>
    <lineage>
        <taxon>Bacteria</taxon>
        <taxon>Bacillati</taxon>
        <taxon>Actinomycetota</taxon>
        <taxon>Actinomycetes</taxon>
        <taxon>Micrococcales</taxon>
        <taxon>Cellulomonadaceae</taxon>
        <taxon>Cellulomonas</taxon>
    </lineage>
</organism>
<name>D5UC58_CELFN</name>
<dbReference type="Gene3D" id="3.30.70.1090">
    <property type="entry name" value="Dimeric alpha+beta barrel"/>
    <property type="match status" value="1"/>
</dbReference>
<dbReference type="AlphaFoldDB" id="D5UC58"/>
<dbReference type="RefSeq" id="WP_013118546.1">
    <property type="nucleotide sequence ID" value="NC_014151.1"/>
</dbReference>
<dbReference type="InterPro" id="IPR011008">
    <property type="entry name" value="Dimeric_a/b-barrel"/>
</dbReference>
<evidence type="ECO:0000313" key="2">
    <source>
        <dbReference type="Proteomes" id="UP000000849"/>
    </source>
</evidence>
<reference evidence="1 2" key="1">
    <citation type="journal article" date="2010" name="Stand. Genomic Sci.">
        <title>Complete genome sequence of Cellulomonas flavigena type strain (134).</title>
        <authorList>
            <person name="Abt B."/>
            <person name="Foster B."/>
            <person name="Lapidus A."/>
            <person name="Clum A."/>
            <person name="Sun H."/>
            <person name="Pukall R."/>
            <person name="Lucas S."/>
            <person name="Glavina Del Rio T."/>
            <person name="Nolan M."/>
            <person name="Tice H."/>
            <person name="Cheng J.F."/>
            <person name="Pitluck S."/>
            <person name="Liolios K."/>
            <person name="Ivanova N."/>
            <person name="Mavromatis K."/>
            <person name="Ovchinnikova G."/>
            <person name="Pati A."/>
            <person name="Goodwin L."/>
            <person name="Chen A."/>
            <person name="Palaniappan K."/>
            <person name="Land M."/>
            <person name="Hauser L."/>
            <person name="Chang Y.J."/>
            <person name="Jeffries C.D."/>
            <person name="Rohde M."/>
            <person name="Goker M."/>
            <person name="Woyke T."/>
            <person name="Bristow J."/>
            <person name="Eisen J.A."/>
            <person name="Markowitz V."/>
            <person name="Hugenholtz P."/>
            <person name="Kyrpides N.C."/>
            <person name="Klenk H.P."/>
        </authorList>
    </citation>
    <scope>NUCLEOTIDE SEQUENCE [LARGE SCALE GENOMIC DNA]</scope>
    <source>
        <strain evidence="2">ATCC 482 / DSM 20109 / BCRC 11376 / JCM 18109 / NBRC 3775 / NCIMB 8073 / NRS 134</strain>
    </source>
</reference>
<dbReference type="Pfam" id="PF04673">
    <property type="entry name" value="Cyclase_polyket"/>
    <property type="match status" value="1"/>
</dbReference>
<dbReference type="KEGG" id="cfl:Cfla_3338"/>
<dbReference type="GO" id="GO:0030639">
    <property type="term" value="P:polyketide biosynthetic process"/>
    <property type="evidence" value="ECO:0007669"/>
    <property type="project" value="InterPro"/>
</dbReference>
<dbReference type="Proteomes" id="UP000000849">
    <property type="component" value="Chromosome"/>
</dbReference>
<gene>
    <name evidence="1" type="ordered locus">Cfla_3338</name>
</gene>
<keyword evidence="2" id="KW-1185">Reference proteome</keyword>
<protein>
    <submittedName>
        <fullName evidence="1">Polyketide synthesis cyclase</fullName>
    </submittedName>
</protein>
<evidence type="ECO:0000313" key="1">
    <source>
        <dbReference type="EMBL" id="ADG76217.1"/>
    </source>
</evidence>
<dbReference type="SUPFAM" id="SSF54909">
    <property type="entry name" value="Dimeric alpha+beta barrel"/>
    <property type="match status" value="1"/>
</dbReference>
<dbReference type="OrthoDB" id="4147507at2"/>
<proteinExistence type="predicted"/>